<dbReference type="GO" id="GO:0016705">
    <property type="term" value="F:oxidoreductase activity, acting on paired donors, with incorporation or reduction of molecular oxygen"/>
    <property type="evidence" value="ECO:0007669"/>
    <property type="project" value="InterPro"/>
</dbReference>
<protein>
    <recommendedName>
        <fullName evidence="9">Cytochrome P450</fullName>
    </recommendedName>
</protein>
<keyword evidence="3" id="KW-0479">Metal-binding</keyword>
<keyword evidence="6" id="KW-0503">Monooxygenase</keyword>
<evidence type="ECO:0000256" key="1">
    <source>
        <dbReference type="ARBA" id="ARBA00010617"/>
    </source>
</evidence>
<evidence type="ECO:0000313" key="8">
    <source>
        <dbReference type="Proteomes" id="UP001187471"/>
    </source>
</evidence>
<reference evidence="7" key="1">
    <citation type="submission" date="2022-12" db="EMBL/GenBank/DDBJ databases">
        <title>Draft genome assemblies for two species of Escallonia (Escalloniales).</title>
        <authorList>
            <person name="Chanderbali A."/>
            <person name="Dervinis C."/>
            <person name="Anghel I."/>
            <person name="Soltis D."/>
            <person name="Soltis P."/>
            <person name="Zapata F."/>
        </authorList>
    </citation>
    <scope>NUCLEOTIDE SEQUENCE</scope>
    <source>
        <strain evidence="7">UCBG92.1500</strain>
        <tissue evidence="7">Leaf</tissue>
    </source>
</reference>
<name>A0AA88RJG4_9ASTE</name>
<accession>A0AA88RJG4</accession>
<dbReference type="AlphaFoldDB" id="A0AA88RJG4"/>
<evidence type="ECO:0000313" key="7">
    <source>
        <dbReference type="EMBL" id="KAK2990322.1"/>
    </source>
</evidence>
<keyword evidence="2" id="KW-0349">Heme</keyword>
<dbReference type="Proteomes" id="UP001187471">
    <property type="component" value="Unassembled WGS sequence"/>
</dbReference>
<dbReference type="PANTHER" id="PTHR47953:SF16">
    <property type="entry name" value="CYTOCHROME P450 71D8"/>
    <property type="match status" value="1"/>
</dbReference>
<dbReference type="Pfam" id="PF00067">
    <property type="entry name" value="p450"/>
    <property type="match status" value="1"/>
</dbReference>
<keyword evidence="8" id="KW-1185">Reference proteome</keyword>
<comment type="caution">
    <text evidence="7">The sequence shown here is derived from an EMBL/GenBank/DDBJ whole genome shotgun (WGS) entry which is preliminary data.</text>
</comment>
<dbReference type="InterPro" id="IPR052306">
    <property type="entry name" value="CYP450_71D"/>
</dbReference>
<dbReference type="InterPro" id="IPR002401">
    <property type="entry name" value="Cyt_P450_E_grp-I"/>
</dbReference>
<evidence type="ECO:0000256" key="6">
    <source>
        <dbReference type="ARBA" id="ARBA00023033"/>
    </source>
</evidence>
<dbReference type="InterPro" id="IPR001128">
    <property type="entry name" value="Cyt_P450"/>
</dbReference>
<sequence length="181" mass="20719">MIDEEDLIDVLLRLPENSGLELPITSNNVKAVIMDMFSAGTNTSSTTIEWAMVEMIRNPRVMEKAQAEVRQAFEQKKTIVEADIQELSYLKLVIKETLRLHTPLPLLVPTECREEREIGGYNIPMKTKVFVNAWAVGTDPDYWHDAECFTPERFDKNPLDFSGTNLELLKLEFGLIFDHGF</sequence>
<organism evidence="7 8">
    <name type="scientific">Escallonia rubra</name>
    <dbReference type="NCBI Taxonomy" id="112253"/>
    <lineage>
        <taxon>Eukaryota</taxon>
        <taxon>Viridiplantae</taxon>
        <taxon>Streptophyta</taxon>
        <taxon>Embryophyta</taxon>
        <taxon>Tracheophyta</taxon>
        <taxon>Spermatophyta</taxon>
        <taxon>Magnoliopsida</taxon>
        <taxon>eudicotyledons</taxon>
        <taxon>Gunneridae</taxon>
        <taxon>Pentapetalae</taxon>
        <taxon>asterids</taxon>
        <taxon>campanulids</taxon>
        <taxon>Escalloniales</taxon>
        <taxon>Escalloniaceae</taxon>
        <taxon>Escallonia</taxon>
    </lineage>
</organism>
<evidence type="ECO:0000256" key="4">
    <source>
        <dbReference type="ARBA" id="ARBA00023002"/>
    </source>
</evidence>
<dbReference type="InterPro" id="IPR036396">
    <property type="entry name" value="Cyt_P450_sf"/>
</dbReference>
<gene>
    <name evidence="7" type="ORF">RJ640_003594</name>
</gene>
<evidence type="ECO:0008006" key="9">
    <source>
        <dbReference type="Google" id="ProtNLM"/>
    </source>
</evidence>
<dbReference type="GO" id="GO:0020037">
    <property type="term" value="F:heme binding"/>
    <property type="evidence" value="ECO:0007669"/>
    <property type="project" value="InterPro"/>
</dbReference>
<dbReference type="GO" id="GO:0005506">
    <property type="term" value="F:iron ion binding"/>
    <property type="evidence" value="ECO:0007669"/>
    <property type="project" value="InterPro"/>
</dbReference>
<dbReference type="EMBL" id="JAVXUO010000658">
    <property type="protein sequence ID" value="KAK2990322.1"/>
    <property type="molecule type" value="Genomic_DNA"/>
</dbReference>
<dbReference type="Gene3D" id="1.10.630.10">
    <property type="entry name" value="Cytochrome P450"/>
    <property type="match status" value="1"/>
</dbReference>
<comment type="similarity">
    <text evidence="1">Belongs to the cytochrome P450 family.</text>
</comment>
<keyword evidence="5" id="KW-0408">Iron</keyword>
<dbReference type="SUPFAM" id="SSF48264">
    <property type="entry name" value="Cytochrome P450"/>
    <property type="match status" value="1"/>
</dbReference>
<evidence type="ECO:0000256" key="3">
    <source>
        <dbReference type="ARBA" id="ARBA00022723"/>
    </source>
</evidence>
<dbReference type="PANTHER" id="PTHR47953">
    <property type="entry name" value="OS08G0105600 PROTEIN"/>
    <property type="match status" value="1"/>
</dbReference>
<dbReference type="PRINTS" id="PR00463">
    <property type="entry name" value="EP450I"/>
</dbReference>
<proteinExistence type="inferred from homology"/>
<evidence type="ECO:0000256" key="2">
    <source>
        <dbReference type="ARBA" id="ARBA00022617"/>
    </source>
</evidence>
<evidence type="ECO:0000256" key="5">
    <source>
        <dbReference type="ARBA" id="ARBA00023004"/>
    </source>
</evidence>
<dbReference type="GO" id="GO:0004497">
    <property type="term" value="F:monooxygenase activity"/>
    <property type="evidence" value="ECO:0007669"/>
    <property type="project" value="UniProtKB-KW"/>
</dbReference>
<keyword evidence="4" id="KW-0560">Oxidoreductase</keyword>
<dbReference type="PRINTS" id="PR00385">
    <property type="entry name" value="P450"/>
</dbReference>